<dbReference type="InterPro" id="IPR001303">
    <property type="entry name" value="Aldolase_II/adducin_N"/>
</dbReference>
<dbReference type="GO" id="GO:0014069">
    <property type="term" value="C:postsynaptic density"/>
    <property type="evidence" value="ECO:0000318"/>
    <property type="project" value="GO_Central"/>
</dbReference>
<evidence type="ECO:0000256" key="2">
    <source>
        <dbReference type="SAM" id="MobiDB-lite"/>
    </source>
</evidence>
<comment type="similarity">
    <text evidence="1">Belongs to the aldolase class II family. Adducin subfamily.</text>
</comment>
<feature type="compositionally biased region" description="Pro residues" evidence="2">
    <location>
        <begin position="583"/>
        <end position="592"/>
    </location>
</feature>
<feature type="domain" description="Class II aldolase/adducin N-terminal" evidence="3">
    <location>
        <begin position="102"/>
        <end position="284"/>
    </location>
</feature>
<dbReference type="Gene3D" id="3.40.225.10">
    <property type="entry name" value="Class II aldolase/adducin N-terminal domain"/>
    <property type="match status" value="1"/>
</dbReference>
<feature type="compositionally biased region" description="Polar residues" evidence="2">
    <location>
        <begin position="446"/>
        <end position="465"/>
    </location>
</feature>
<evidence type="ECO:0000313" key="5">
    <source>
        <dbReference type="Proteomes" id="UP000008144"/>
    </source>
</evidence>
<evidence type="ECO:0000259" key="3">
    <source>
        <dbReference type="SMART" id="SM01007"/>
    </source>
</evidence>
<dbReference type="OMA" id="TSGFCLH"/>
<dbReference type="AlphaFoldDB" id="F7B9Q3"/>
<sequence length="592" mass="65581">MGIHPGRRPINIENDVSSLGQKKRVSNILTSPYFKEELESAVTDLLRSGNGGGHVIAKEIANFFSPAGRVGQASGIGCVSPINDLTGADSSLYDKGEKLLRCKLSVVYRLVDLYGWSQTIFNHITLRTGSEQEHFLINPFGLLYHEVSASKLLKVNMQGDVLDQGSTTLGFNQAGYTLHSAIHAARPDIHCVIHVHTSDIVAISAMECGLLPLSQEAMVIGEVSYHNYQGILVDNKEKKSIQKHLGPNNKVMFLRNHGLVACGESVEEAFFYLNNAMLACSTQIKAMSCMRPEKLILLDRAALKARTADMVHKDITGGVNVEKPWTAEMMFEGLVRMLDDMGYRSGYQYRNPVIYQPKQRVKYDVELPAYALLFPPYFTGNYYVQKKAFNMSLYARGSLRRTGEGSRWVNSPNQYTRVTEKPDEDISNKNFTNSPPQWKRKEEAAPSTSVKINNPNQFVPTNTNPRDVLNVRKSIRGQSRKEVNKPGPQSQLLHSVSPERSGKNHNIQYIQGEGDKVMTSSKGIIQRGEDVVLVAPAGPPNPFNEITSEDLQKYQQEVSKGKDPGSTPSELVAPSPSISQTPSPVPPVPEDP</sequence>
<dbReference type="PANTHER" id="PTHR10672">
    <property type="entry name" value="ADDUCIN"/>
    <property type="match status" value="1"/>
</dbReference>
<feature type="compositionally biased region" description="Basic and acidic residues" evidence="2">
    <location>
        <begin position="418"/>
        <end position="427"/>
    </location>
</feature>
<accession>F7B9Q3</accession>
<dbReference type="GO" id="GO:0051015">
    <property type="term" value="F:actin filament binding"/>
    <property type="evidence" value="ECO:0000318"/>
    <property type="project" value="GO_Central"/>
</dbReference>
<reference evidence="4" key="3">
    <citation type="submission" date="2025-08" db="UniProtKB">
        <authorList>
            <consortium name="Ensembl"/>
        </authorList>
    </citation>
    <scope>IDENTIFICATION</scope>
</reference>
<dbReference type="SUPFAM" id="SSF53639">
    <property type="entry name" value="AraD/HMP-PK domain-like"/>
    <property type="match status" value="1"/>
</dbReference>
<evidence type="ECO:0000313" key="4">
    <source>
        <dbReference type="Ensembl" id="ENSCINP00000018888.3"/>
    </source>
</evidence>
<organism evidence="4 5">
    <name type="scientific">Ciona intestinalis</name>
    <name type="common">Transparent sea squirt</name>
    <name type="synonym">Ascidia intestinalis</name>
    <dbReference type="NCBI Taxonomy" id="7719"/>
    <lineage>
        <taxon>Eukaryota</taxon>
        <taxon>Metazoa</taxon>
        <taxon>Chordata</taxon>
        <taxon>Tunicata</taxon>
        <taxon>Ascidiacea</taxon>
        <taxon>Phlebobranchia</taxon>
        <taxon>Cionidae</taxon>
        <taxon>Ciona</taxon>
    </lineage>
</organism>
<reference evidence="5" key="1">
    <citation type="journal article" date="2002" name="Science">
        <title>The draft genome of Ciona intestinalis: insights into chordate and vertebrate origins.</title>
        <authorList>
            <person name="Dehal P."/>
            <person name="Satou Y."/>
            <person name="Campbell R.K."/>
            <person name="Chapman J."/>
            <person name="Degnan B."/>
            <person name="De Tomaso A."/>
            <person name="Davidson B."/>
            <person name="Di Gregorio A."/>
            <person name="Gelpke M."/>
            <person name="Goodstein D.M."/>
            <person name="Harafuji N."/>
            <person name="Hastings K.E."/>
            <person name="Ho I."/>
            <person name="Hotta K."/>
            <person name="Huang W."/>
            <person name="Kawashima T."/>
            <person name="Lemaire P."/>
            <person name="Martinez D."/>
            <person name="Meinertzhagen I.A."/>
            <person name="Necula S."/>
            <person name="Nonaka M."/>
            <person name="Putnam N."/>
            <person name="Rash S."/>
            <person name="Saiga H."/>
            <person name="Satake M."/>
            <person name="Terry A."/>
            <person name="Yamada L."/>
            <person name="Wang H.G."/>
            <person name="Awazu S."/>
            <person name="Azumi K."/>
            <person name="Boore J."/>
            <person name="Branno M."/>
            <person name="Chin-Bow S."/>
            <person name="DeSantis R."/>
            <person name="Doyle S."/>
            <person name="Francino P."/>
            <person name="Keys D.N."/>
            <person name="Haga S."/>
            <person name="Hayashi H."/>
            <person name="Hino K."/>
            <person name="Imai K.S."/>
            <person name="Inaba K."/>
            <person name="Kano S."/>
            <person name="Kobayashi K."/>
            <person name="Kobayashi M."/>
            <person name="Lee B.I."/>
            <person name="Makabe K.W."/>
            <person name="Manohar C."/>
            <person name="Matassi G."/>
            <person name="Medina M."/>
            <person name="Mochizuki Y."/>
            <person name="Mount S."/>
            <person name="Morishita T."/>
            <person name="Miura S."/>
            <person name="Nakayama A."/>
            <person name="Nishizaka S."/>
            <person name="Nomoto H."/>
            <person name="Ohta F."/>
            <person name="Oishi K."/>
            <person name="Rigoutsos I."/>
            <person name="Sano M."/>
            <person name="Sasaki A."/>
            <person name="Sasakura Y."/>
            <person name="Shoguchi E."/>
            <person name="Shin-i T."/>
            <person name="Spagnuolo A."/>
            <person name="Stainier D."/>
            <person name="Suzuki M.M."/>
            <person name="Tassy O."/>
            <person name="Takatori N."/>
            <person name="Tokuoka M."/>
            <person name="Yagi K."/>
            <person name="Yoshizaki F."/>
            <person name="Wada S."/>
            <person name="Zhang C."/>
            <person name="Hyatt P.D."/>
            <person name="Larimer F."/>
            <person name="Detter C."/>
            <person name="Doggett N."/>
            <person name="Glavina T."/>
            <person name="Hawkins T."/>
            <person name="Richardson P."/>
            <person name="Lucas S."/>
            <person name="Kohara Y."/>
            <person name="Levine M."/>
            <person name="Satoh N."/>
            <person name="Rokhsar D.S."/>
        </authorList>
    </citation>
    <scope>NUCLEOTIDE SEQUENCE [LARGE SCALE GENOMIC DNA]</scope>
</reference>
<dbReference type="Pfam" id="PF00596">
    <property type="entry name" value="Aldolase_II"/>
    <property type="match status" value="1"/>
</dbReference>
<dbReference type="InParanoid" id="F7B9Q3"/>
<dbReference type="GO" id="GO:0051016">
    <property type="term" value="P:barbed-end actin filament capping"/>
    <property type="evidence" value="ECO:0000318"/>
    <property type="project" value="GO_Central"/>
</dbReference>
<dbReference type="GO" id="GO:0005886">
    <property type="term" value="C:plasma membrane"/>
    <property type="evidence" value="ECO:0000318"/>
    <property type="project" value="GO_Central"/>
</dbReference>
<proteinExistence type="inferred from homology"/>
<dbReference type="EMBL" id="EAAA01002171">
    <property type="status" value="NOT_ANNOTATED_CDS"/>
    <property type="molecule type" value="Genomic_DNA"/>
</dbReference>
<dbReference type="GeneTree" id="ENSGT00940000168292"/>
<dbReference type="FunFam" id="3.40.225.10:FF:000013">
    <property type="entry name" value="Class II aldolase"/>
    <property type="match status" value="1"/>
</dbReference>
<dbReference type="NCBIfam" id="NF005451">
    <property type="entry name" value="PRK07044.1"/>
    <property type="match status" value="1"/>
</dbReference>
<feature type="region of interest" description="Disordered" evidence="2">
    <location>
        <begin position="537"/>
        <end position="592"/>
    </location>
</feature>
<dbReference type="Proteomes" id="UP000008144">
    <property type="component" value="Chromosome 5"/>
</dbReference>
<dbReference type="InterPro" id="IPR051017">
    <property type="entry name" value="Aldolase-II_Adducin_sf"/>
</dbReference>
<dbReference type="FunCoup" id="F7B9Q3">
    <property type="interactions" value="64"/>
</dbReference>
<dbReference type="PANTHER" id="PTHR10672:SF3">
    <property type="entry name" value="PROTEIN HU-LI TAI SHAO"/>
    <property type="match status" value="1"/>
</dbReference>
<feature type="region of interest" description="Disordered" evidence="2">
    <location>
        <begin position="402"/>
        <end position="505"/>
    </location>
</feature>
<dbReference type="SMART" id="SM01007">
    <property type="entry name" value="Aldolase_II"/>
    <property type="match status" value="1"/>
</dbReference>
<keyword evidence="5" id="KW-1185">Reference proteome</keyword>
<feature type="compositionally biased region" description="Polar residues" evidence="2">
    <location>
        <begin position="408"/>
        <end position="417"/>
    </location>
</feature>
<protein>
    <recommendedName>
        <fullName evidence="3">Class II aldolase/adducin N-terminal domain-containing protein</fullName>
    </recommendedName>
</protein>
<dbReference type="GO" id="GO:0005856">
    <property type="term" value="C:cytoskeleton"/>
    <property type="evidence" value="ECO:0000318"/>
    <property type="project" value="GO_Central"/>
</dbReference>
<evidence type="ECO:0000256" key="1">
    <source>
        <dbReference type="ARBA" id="ARBA00006274"/>
    </source>
</evidence>
<name>F7B9Q3_CIOIN</name>
<reference evidence="4" key="4">
    <citation type="submission" date="2025-09" db="UniProtKB">
        <authorList>
            <consortium name="Ensembl"/>
        </authorList>
    </citation>
    <scope>IDENTIFICATION</scope>
</reference>
<dbReference type="Ensembl" id="ENSCINT00000018888.3">
    <property type="protein sequence ID" value="ENSCINP00000018888.3"/>
    <property type="gene ID" value="ENSCING00000009296.3"/>
</dbReference>
<dbReference type="STRING" id="7719.ENSCINP00000018888"/>
<reference evidence="4" key="2">
    <citation type="journal article" date="2008" name="Genome Biol.">
        <title>Improved genome assembly and evidence-based global gene model set for the chordate Ciona intestinalis: new insight into intron and operon populations.</title>
        <authorList>
            <person name="Satou Y."/>
            <person name="Mineta K."/>
            <person name="Ogasawara M."/>
            <person name="Sasakura Y."/>
            <person name="Shoguchi E."/>
            <person name="Ueno K."/>
            <person name="Yamada L."/>
            <person name="Matsumoto J."/>
            <person name="Wasserscheid J."/>
            <person name="Dewar K."/>
            <person name="Wiley G.B."/>
            <person name="Macmil S.L."/>
            <person name="Roe B.A."/>
            <person name="Zeller R.W."/>
            <person name="Hastings K.E."/>
            <person name="Lemaire P."/>
            <person name="Lindquist E."/>
            <person name="Endo T."/>
            <person name="Hotta K."/>
            <person name="Inaba K."/>
        </authorList>
    </citation>
    <scope>NUCLEOTIDE SEQUENCE [LARGE SCALE GENOMIC DNA]</scope>
    <source>
        <strain evidence="4">wild type</strain>
    </source>
</reference>
<dbReference type="InterPro" id="IPR036409">
    <property type="entry name" value="Aldolase_II/adducin_N_sf"/>
</dbReference>